<protein>
    <submittedName>
        <fullName evidence="2">Uncharacterized protein</fullName>
    </submittedName>
</protein>
<dbReference type="OrthoDB" id="5839780at2759"/>
<sequence>MAQVRPTTFLSLQGFPEGQGYLARTRTVPDLTSHIRQSNRYKPQWCRNDQFPHRGNAYFYFSPQYYYNLHPQRYSTPCRDLTPFKYDTHWAQYKGAWFDYLEWFHYKRWYNPFYDMSAYHANLIDNYLNMVLIFTLTGLVIMDMVMIEITQHFIDVILIQLMIILVKLKIILHEMFWHDPHSLHSPLHKRELFGKNKPNVDYIAKNHYWNYPYPYWARYRGYIYDYANPLFYSKEYDLNYYES</sequence>
<dbReference type="AlphaFoldDB" id="A0A8T0A0Q9"/>
<comment type="caution">
    <text evidence="2">The sequence shown here is derived from an EMBL/GenBank/DDBJ whole genome shotgun (WGS) entry which is preliminary data.</text>
</comment>
<keyword evidence="1" id="KW-0472">Membrane</keyword>
<proteinExistence type="predicted"/>
<feature type="transmembrane region" description="Helical" evidence="1">
    <location>
        <begin position="153"/>
        <end position="172"/>
    </location>
</feature>
<dbReference type="EMBL" id="JABEBT010000009">
    <property type="protein sequence ID" value="KAF7638889.1"/>
    <property type="molecule type" value="Genomic_DNA"/>
</dbReference>
<organism evidence="2 3">
    <name type="scientific">Meloidogyne graminicola</name>
    <dbReference type="NCBI Taxonomy" id="189291"/>
    <lineage>
        <taxon>Eukaryota</taxon>
        <taxon>Metazoa</taxon>
        <taxon>Ecdysozoa</taxon>
        <taxon>Nematoda</taxon>
        <taxon>Chromadorea</taxon>
        <taxon>Rhabditida</taxon>
        <taxon>Tylenchina</taxon>
        <taxon>Tylenchomorpha</taxon>
        <taxon>Tylenchoidea</taxon>
        <taxon>Meloidogynidae</taxon>
        <taxon>Meloidogyninae</taxon>
        <taxon>Meloidogyne</taxon>
    </lineage>
</organism>
<accession>A0A8T0A0Q9</accession>
<reference evidence="2" key="1">
    <citation type="journal article" date="2020" name="Ecol. Evol.">
        <title>Genome structure and content of the rice root-knot nematode (Meloidogyne graminicola).</title>
        <authorList>
            <person name="Phan N.T."/>
            <person name="Danchin E.G.J."/>
            <person name="Klopp C."/>
            <person name="Perfus-Barbeoch L."/>
            <person name="Kozlowski D.K."/>
            <person name="Koutsovoulos G.D."/>
            <person name="Lopez-Roques C."/>
            <person name="Bouchez O."/>
            <person name="Zahm M."/>
            <person name="Besnard G."/>
            <person name="Bellafiore S."/>
        </authorList>
    </citation>
    <scope>NUCLEOTIDE SEQUENCE</scope>
    <source>
        <strain evidence="2">VN-18</strain>
    </source>
</reference>
<keyword evidence="3" id="KW-1185">Reference proteome</keyword>
<evidence type="ECO:0000313" key="3">
    <source>
        <dbReference type="Proteomes" id="UP000605970"/>
    </source>
</evidence>
<keyword evidence="1" id="KW-0812">Transmembrane</keyword>
<evidence type="ECO:0000256" key="1">
    <source>
        <dbReference type="SAM" id="Phobius"/>
    </source>
</evidence>
<feature type="transmembrane region" description="Helical" evidence="1">
    <location>
        <begin position="127"/>
        <end position="147"/>
    </location>
</feature>
<evidence type="ECO:0000313" key="2">
    <source>
        <dbReference type="EMBL" id="KAF7638889.1"/>
    </source>
</evidence>
<dbReference type="Proteomes" id="UP000605970">
    <property type="component" value="Unassembled WGS sequence"/>
</dbReference>
<name>A0A8T0A0Q9_9BILA</name>
<keyword evidence="1" id="KW-1133">Transmembrane helix</keyword>
<gene>
    <name evidence="2" type="ORF">Mgra_00001698</name>
</gene>